<dbReference type="AlphaFoldDB" id="A0A8H3Z1S1"/>
<dbReference type="EMBL" id="WNWS01000270">
    <property type="protein sequence ID" value="KAE9972399.1"/>
    <property type="molecule type" value="Genomic_DNA"/>
</dbReference>
<name>A0A8H3Z1S1_VENIN</name>
<dbReference type="OrthoDB" id="429932at2759"/>
<dbReference type="EMBL" id="WNWR01000398">
    <property type="protein sequence ID" value="KAE9980033.1"/>
    <property type="molecule type" value="Genomic_DNA"/>
</dbReference>
<keyword evidence="2" id="KW-0812">Transmembrane</keyword>
<keyword evidence="2" id="KW-0472">Membrane</keyword>
<accession>A0A8H3Z1S1</accession>
<comment type="caution">
    <text evidence="5">The sequence shown here is derived from an EMBL/GenBank/DDBJ whole genome shotgun (WGS) entry which is preliminary data.</text>
</comment>
<dbReference type="PANTHER" id="PTHR28003:SF1">
    <property type="entry name" value="NUCLEOPORIN POM34"/>
    <property type="match status" value="1"/>
</dbReference>
<feature type="region of interest" description="Disordered" evidence="1">
    <location>
        <begin position="165"/>
        <end position="187"/>
    </location>
</feature>
<keyword evidence="7" id="KW-1185">Reference proteome</keyword>
<evidence type="ECO:0000313" key="3">
    <source>
        <dbReference type="EMBL" id="KAE9968172.1"/>
    </source>
</evidence>
<evidence type="ECO:0000313" key="7">
    <source>
        <dbReference type="Proteomes" id="UP000490939"/>
    </source>
</evidence>
<protein>
    <recommendedName>
        <fullName evidence="8">Nuclear pore complex component</fullName>
    </recommendedName>
</protein>
<dbReference type="InterPro" id="IPR012578">
    <property type="entry name" value="Nucl_pore_cmplx"/>
</dbReference>
<feature type="compositionally biased region" description="Low complexity" evidence="1">
    <location>
        <begin position="1"/>
        <end position="15"/>
    </location>
</feature>
<dbReference type="Proteomes" id="UP000447873">
    <property type="component" value="Unassembled WGS sequence"/>
</dbReference>
<evidence type="ECO:0000256" key="2">
    <source>
        <dbReference type="SAM" id="Phobius"/>
    </source>
</evidence>
<evidence type="ECO:0008006" key="8">
    <source>
        <dbReference type="Google" id="ProtNLM"/>
    </source>
</evidence>
<dbReference type="GO" id="GO:0030474">
    <property type="term" value="P:spindle pole body duplication"/>
    <property type="evidence" value="ECO:0007669"/>
    <property type="project" value="TreeGrafter"/>
</dbReference>
<organism evidence="5 7">
    <name type="scientific">Venturia inaequalis</name>
    <name type="common">Apple scab fungus</name>
    <dbReference type="NCBI Taxonomy" id="5025"/>
    <lineage>
        <taxon>Eukaryota</taxon>
        <taxon>Fungi</taxon>
        <taxon>Dikarya</taxon>
        <taxon>Ascomycota</taxon>
        <taxon>Pezizomycotina</taxon>
        <taxon>Dothideomycetes</taxon>
        <taxon>Pleosporomycetidae</taxon>
        <taxon>Venturiales</taxon>
        <taxon>Venturiaceae</taxon>
        <taxon>Venturia</taxon>
    </lineage>
</organism>
<dbReference type="Proteomes" id="UP000433883">
    <property type="component" value="Unassembled WGS sequence"/>
</dbReference>
<proteinExistence type="predicted"/>
<dbReference type="Pfam" id="PF08058">
    <property type="entry name" value="NPCC"/>
    <property type="match status" value="1"/>
</dbReference>
<dbReference type="Proteomes" id="UP000490939">
    <property type="component" value="Unassembled WGS sequence"/>
</dbReference>
<evidence type="ECO:0000256" key="1">
    <source>
        <dbReference type="SAM" id="MobiDB-lite"/>
    </source>
</evidence>
<feature type="region of interest" description="Disordered" evidence="1">
    <location>
        <begin position="1"/>
        <end position="29"/>
    </location>
</feature>
<dbReference type="PANTHER" id="PTHR28003">
    <property type="entry name" value="NUCLEOPORIN POM34"/>
    <property type="match status" value="1"/>
</dbReference>
<evidence type="ECO:0000313" key="6">
    <source>
        <dbReference type="Proteomes" id="UP000447873"/>
    </source>
</evidence>
<dbReference type="GO" id="GO:0070762">
    <property type="term" value="C:nuclear pore transmembrane ring"/>
    <property type="evidence" value="ECO:0007669"/>
    <property type="project" value="TreeGrafter"/>
</dbReference>
<dbReference type="GO" id="GO:0005640">
    <property type="term" value="C:nuclear outer membrane"/>
    <property type="evidence" value="ECO:0007669"/>
    <property type="project" value="TreeGrafter"/>
</dbReference>
<keyword evidence="2" id="KW-1133">Transmembrane helix</keyword>
<sequence length="282" mass="29392">MATITASPSTPSQSIAPPPAPTPPTGKWRHPRLEEISQRKQAASFDAKKLRQVFVSVLLLIATAVIQWLLPKSLRSLTGVNYILPCTIWTARGYLLLKLAVALTPLWTRGDDMADIPLTPSQRQLLGLGPSSAPATPGSGSCITPPRFARSTPRSASGTHVGVYGSSPFDRSGNGSPVSGSPLAGRGSASPYGMSGFGSPISGSPLVRKAVEGRRNSFGGSGLRESMSRGDLIGFDESTLSVPGSSSPSIATAGSRASGVHLNSKWLYQRGQGTPSGRPSFI</sequence>
<evidence type="ECO:0000313" key="5">
    <source>
        <dbReference type="EMBL" id="KAE9980033.1"/>
    </source>
</evidence>
<evidence type="ECO:0000313" key="4">
    <source>
        <dbReference type="EMBL" id="KAE9972399.1"/>
    </source>
</evidence>
<gene>
    <name evidence="3" type="ORF">BLS_005991</name>
    <name evidence="5" type="ORF">EG327_006721</name>
    <name evidence="4" type="ORF">EG328_005050</name>
</gene>
<reference evidence="5 7" key="1">
    <citation type="submission" date="2019-07" db="EMBL/GenBank/DDBJ databases">
        <title>Venturia inaequalis Genome Resource.</title>
        <authorList>
            <person name="Lichtner F.J."/>
        </authorList>
    </citation>
    <scope>NUCLEOTIDE SEQUENCE [LARGE SCALE GENOMIC DNA]</scope>
    <source>
        <strain evidence="4 6">120213</strain>
        <strain evidence="3">Bline_iso_100314</strain>
        <strain evidence="5 7">DMI_063113</strain>
    </source>
</reference>
<dbReference type="GO" id="GO:0006606">
    <property type="term" value="P:protein import into nucleus"/>
    <property type="evidence" value="ECO:0007669"/>
    <property type="project" value="TreeGrafter"/>
</dbReference>
<feature type="transmembrane region" description="Helical" evidence="2">
    <location>
        <begin position="53"/>
        <end position="70"/>
    </location>
</feature>
<dbReference type="EMBL" id="WNWQ01000426">
    <property type="protein sequence ID" value="KAE9968172.1"/>
    <property type="molecule type" value="Genomic_DNA"/>
</dbReference>